<evidence type="ECO:0000313" key="2">
    <source>
        <dbReference type="Proteomes" id="UP000311919"/>
    </source>
</evidence>
<feature type="non-terminal residue" evidence="1">
    <location>
        <position position="1"/>
    </location>
</feature>
<dbReference type="EMBL" id="SKCS01000072">
    <property type="protein sequence ID" value="TNN18525.1"/>
    <property type="molecule type" value="Genomic_DNA"/>
</dbReference>
<accession>A0A4Z2DPS1</accession>
<keyword evidence="1" id="KW-0687">Ribonucleoprotein</keyword>
<keyword evidence="2" id="KW-1185">Reference proteome</keyword>
<protein>
    <submittedName>
        <fullName evidence="1">50S ribosomal protein</fullName>
    </submittedName>
</protein>
<organism evidence="1 2">
    <name type="scientific">Schistosoma japonicum</name>
    <name type="common">Blood fluke</name>
    <dbReference type="NCBI Taxonomy" id="6182"/>
    <lineage>
        <taxon>Eukaryota</taxon>
        <taxon>Metazoa</taxon>
        <taxon>Spiralia</taxon>
        <taxon>Lophotrochozoa</taxon>
        <taxon>Platyhelminthes</taxon>
        <taxon>Trematoda</taxon>
        <taxon>Digenea</taxon>
        <taxon>Strigeidida</taxon>
        <taxon>Schistosomatoidea</taxon>
        <taxon>Schistosomatidae</taxon>
        <taxon>Schistosoma</taxon>
    </lineage>
</organism>
<reference evidence="1 2" key="1">
    <citation type="submission" date="2019-03" db="EMBL/GenBank/DDBJ databases">
        <title>An improved genome assembly of the fluke Schistosoma japonicum.</title>
        <authorList>
            <person name="Hu W."/>
            <person name="Luo F."/>
            <person name="Yin M."/>
            <person name="Mo X."/>
            <person name="Sun C."/>
            <person name="Wu Q."/>
            <person name="Zhu B."/>
            <person name="Xiang M."/>
            <person name="Wang J."/>
            <person name="Wang Y."/>
            <person name="Zhang T."/>
            <person name="Xu B."/>
            <person name="Zheng H."/>
            <person name="Feng Z."/>
        </authorList>
    </citation>
    <scope>NUCLEOTIDE SEQUENCE [LARGE SCALE GENOMIC DNA]</scope>
    <source>
        <strain evidence="1">HuSjv2</strain>
        <tissue evidence="1">Worms</tissue>
    </source>
</reference>
<gene>
    <name evidence="1" type="ORF">EWB00_010128</name>
</gene>
<dbReference type="SUPFAM" id="SSF50104">
    <property type="entry name" value="Translation proteins SH3-like domain"/>
    <property type="match status" value="1"/>
</dbReference>
<dbReference type="GO" id="GO:0005840">
    <property type="term" value="C:ribosome"/>
    <property type="evidence" value="ECO:0007669"/>
    <property type="project" value="UniProtKB-KW"/>
</dbReference>
<dbReference type="AlphaFoldDB" id="A0A4Z2DPS1"/>
<evidence type="ECO:0000313" key="1">
    <source>
        <dbReference type="EMBL" id="TNN18525.1"/>
    </source>
</evidence>
<comment type="caution">
    <text evidence="1">The sequence shown here is derived from an EMBL/GenBank/DDBJ whole genome shotgun (WGS) entry which is preliminary data.</text>
</comment>
<dbReference type="InterPro" id="IPR008991">
    <property type="entry name" value="Translation_prot_SH3-like_sf"/>
</dbReference>
<name>A0A4Z2DPS1_SCHJA</name>
<dbReference type="OrthoDB" id="268576at2759"/>
<sequence>FVPDHLCLFDVPDSWNPKTSSEPTTVGTIEVTGTTIHRLTLILEKRTLSNQGAQTNRMQSPSITTIIEDQQRSLYIDLPELVDTLKPNLSESFKVFDPKEGDAYSVGALPVGTVISEFEIKPGQGAVFCRTAGSSATVFRCEKYVGSKLNEE</sequence>
<keyword evidence="1" id="KW-0689">Ribosomal protein</keyword>
<dbReference type="InterPro" id="IPR014722">
    <property type="entry name" value="Rib_uL2_dom2"/>
</dbReference>
<dbReference type="Proteomes" id="UP000311919">
    <property type="component" value="Unassembled WGS sequence"/>
</dbReference>
<dbReference type="STRING" id="6182.A0A4Z2DPS1"/>
<proteinExistence type="predicted"/>
<dbReference type="Gene3D" id="2.30.30.30">
    <property type="match status" value="1"/>
</dbReference>